<dbReference type="InterPro" id="IPR003591">
    <property type="entry name" value="Leu-rich_rpt_typical-subtyp"/>
</dbReference>
<dbReference type="PANTHER" id="PTHR24373:SF370">
    <property type="entry name" value="FISH-LIPS, ISOFORM E"/>
    <property type="match status" value="1"/>
</dbReference>
<dbReference type="SUPFAM" id="SSF52058">
    <property type="entry name" value="L domain-like"/>
    <property type="match status" value="1"/>
</dbReference>
<name>A0A0C9QK81_9HYME</name>
<keyword evidence="1" id="KW-0433">Leucine-rich repeat</keyword>
<dbReference type="Gene3D" id="3.80.10.10">
    <property type="entry name" value="Ribonuclease Inhibitor"/>
    <property type="match status" value="1"/>
</dbReference>
<dbReference type="Pfam" id="PF13855">
    <property type="entry name" value="LRR_8"/>
    <property type="match status" value="1"/>
</dbReference>
<dbReference type="GO" id="GO:0005615">
    <property type="term" value="C:extracellular space"/>
    <property type="evidence" value="ECO:0007669"/>
    <property type="project" value="TreeGrafter"/>
</dbReference>
<organism evidence="4">
    <name type="scientific">Fopius arisanus</name>
    <dbReference type="NCBI Taxonomy" id="64838"/>
    <lineage>
        <taxon>Eukaryota</taxon>
        <taxon>Metazoa</taxon>
        <taxon>Ecdysozoa</taxon>
        <taxon>Arthropoda</taxon>
        <taxon>Hexapoda</taxon>
        <taxon>Insecta</taxon>
        <taxon>Pterygota</taxon>
        <taxon>Neoptera</taxon>
        <taxon>Endopterygota</taxon>
        <taxon>Hymenoptera</taxon>
        <taxon>Apocrita</taxon>
        <taxon>Ichneumonoidea</taxon>
        <taxon>Braconidae</taxon>
        <taxon>Opiinae</taxon>
        <taxon>Fopius</taxon>
    </lineage>
</organism>
<sequence>SDHNFTFSVKKNSEMKTSEIFFVLICAIMSYLIEANSDYGDIFEYCTSTEHSSTVTCKPWNSSAKVQVIQKESIIDGYKVETYQLIFTEDSFPEFRTLNLTEGAYSHFPAIKYTAFHSVNIDGASAPFINQSLLDSVVMMNNDLQEFPRDFFRGIPNLKSIEISGQNFSTLSADLFSEIPENLVIMSLERNSVKDIGSMAFSKFHKLEELSLMDNLVTELDYTSFEGLDNLNILNLNFNEIITIKYGTFDSLSNLRVLLLDANRFDGLPGSVFKNLKYLETVEFSGNWTEHTCKYLLEGLQYLTYAVCGNIIIDTTIKR</sequence>
<accession>A0A0C9QK81</accession>
<dbReference type="InterPro" id="IPR026906">
    <property type="entry name" value="LRR_5"/>
</dbReference>
<dbReference type="PANTHER" id="PTHR24373">
    <property type="entry name" value="SLIT RELATED LEUCINE-RICH REPEAT NEURONAL PROTEIN"/>
    <property type="match status" value="1"/>
</dbReference>
<proteinExistence type="predicted"/>
<evidence type="ECO:0000313" key="4">
    <source>
        <dbReference type="EMBL" id="JAG70784.1"/>
    </source>
</evidence>
<dbReference type="InterPro" id="IPR032675">
    <property type="entry name" value="LRR_dom_sf"/>
</dbReference>
<dbReference type="Pfam" id="PF13306">
    <property type="entry name" value="LRR_5"/>
    <property type="match status" value="1"/>
</dbReference>
<feature type="non-terminal residue" evidence="4">
    <location>
        <position position="1"/>
    </location>
</feature>
<evidence type="ECO:0000256" key="1">
    <source>
        <dbReference type="ARBA" id="ARBA00022614"/>
    </source>
</evidence>
<keyword evidence="2" id="KW-0732">Signal</keyword>
<reference evidence="4" key="1">
    <citation type="submission" date="2015-01" db="EMBL/GenBank/DDBJ databases">
        <title>Transcriptome Assembly of Fopius arisanus.</title>
        <authorList>
            <person name="Geib S."/>
        </authorList>
    </citation>
    <scope>NUCLEOTIDE SEQUENCE</scope>
</reference>
<dbReference type="SMART" id="SM00369">
    <property type="entry name" value="LRR_TYP"/>
    <property type="match status" value="3"/>
</dbReference>
<dbReference type="InterPro" id="IPR001611">
    <property type="entry name" value="Leu-rich_rpt"/>
</dbReference>
<dbReference type="AlphaFoldDB" id="A0A0C9QK81"/>
<dbReference type="EMBL" id="GBYB01001017">
    <property type="protein sequence ID" value="JAG70784.1"/>
    <property type="molecule type" value="Transcribed_RNA"/>
</dbReference>
<evidence type="ECO:0000256" key="3">
    <source>
        <dbReference type="ARBA" id="ARBA00022737"/>
    </source>
</evidence>
<dbReference type="InterPro" id="IPR050328">
    <property type="entry name" value="Dev_Immune_Receptor"/>
</dbReference>
<gene>
    <name evidence="4" type="primary">Lrrc15_3</name>
    <name evidence="4" type="ORF">g.3118</name>
</gene>
<protein>
    <submittedName>
        <fullName evidence="4">Lrrc15_3 protein</fullName>
    </submittedName>
</protein>
<evidence type="ECO:0000256" key="2">
    <source>
        <dbReference type="ARBA" id="ARBA00022729"/>
    </source>
</evidence>
<keyword evidence="3" id="KW-0677">Repeat</keyword>
<dbReference type="GO" id="GO:0031012">
    <property type="term" value="C:extracellular matrix"/>
    <property type="evidence" value="ECO:0007669"/>
    <property type="project" value="TreeGrafter"/>
</dbReference>